<comment type="caution">
    <text evidence="1">The sequence shown here is derived from an EMBL/GenBank/DDBJ whole genome shotgun (WGS) entry which is preliminary data.</text>
</comment>
<dbReference type="Pfam" id="PF07237">
    <property type="entry name" value="DUF1428"/>
    <property type="match status" value="1"/>
</dbReference>
<dbReference type="SUPFAM" id="SSF54909">
    <property type="entry name" value="Dimeric alpha+beta barrel"/>
    <property type="match status" value="1"/>
</dbReference>
<sequence length="117" mass="13362">MSYVDGFVVPVPKGKLAAYRRLARKAGKVWLEHGALRYVECVADDVQPGKVTSFPQAVKLEADEVVVFSWITYASRRDRDRVNKKVMSDPRLKMDPKDLPFDGARMFWGGFRPMVEL</sequence>
<dbReference type="AlphaFoldDB" id="A0A4R2I8P8"/>
<proteinExistence type="predicted"/>
<organism evidence="1 2">
    <name type="scientific">Dokdonella fugitiva</name>
    <dbReference type="NCBI Taxonomy" id="328517"/>
    <lineage>
        <taxon>Bacteria</taxon>
        <taxon>Pseudomonadati</taxon>
        <taxon>Pseudomonadota</taxon>
        <taxon>Gammaproteobacteria</taxon>
        <taxon>Lysobacterales</taxon>
        <taxon>Rhodanobacteraceae</taxon>
        <taxon>Dokdonella</taxon>
    </lineage>
</organism>
<dbReference type="OrthoDB" id="9792392at2"/>
<accession>A0A4R2I8P8</accession>
<dbReference type="RefSeq" id="WP_131996960.1">
    <property type="nucleotide sequence ID" value="NZ_JACGXM010000003.1"/>
</dbReference>
<dbReference type="EMBL" id="SLWQ01000004">
    <property type="protein sequence ID" value="TCO40734.1"/>
    <property type="molecule type" value="Genomic_DNA"/>
</dbReference>
<dbReference type="InterPro" id="IPR011008">
    <property type="entry name" value="Dimeric_a/b-barrel"/>
</dbReference>
<protein>
    <submittedName>
        <fullName evidence="1">Uncharacterized protein YbaA (DUF1428 family)</fullName>
    </submittedName>
</protein>
<dbReference type="InterPro" id="IPR009874">
    <property type="entry name" value="DUF1428"/>
</dbReference>
<gene>
    <name evidence="1" type="ORF">EV148_10495</name>
</gene>
<evidence type="ECO:0000313" key="2">
    <source>
        <dbReference type="Proteomes" id="UP000294862"/>
    </source>
</evidence>
<dbReference type="PIRSF" id="PIRSF007028">
    <property type="entry name" value="UCP007028"/>
    <property type="match status" value="1"/>
</dbReference>
<dbReference type="Proteomes" id="UP000294862">
    <property type="component" value="Unassembled WGS sequence"/>
</dbReference>
<keyword evidence="2" id="KW-1185">Reference proteome</keyword>
<evidence type="ECO:0000313" key="1">
    <source>
        <dbReference type="EMBL" id="TCO40734.1"/>
    </source>
</evidence>
<reference evidence="1 2" key="1">
    <citation type="journal article" date="2015" name="Stand. Genomic Sci.">
        <title>Genomic Encyclopedia of Bacterial and Archaeal Type Strains, Phase III: the genomes of soil and plant-associated and newly described type strains.</title>
        <authorList>
            <person name="Whitman W.B."/>
            <person name="Woyke T."/>
            <person name="Klenk H.P."/>
            <person name="Zhou Y."/>
            <person name="Lilburn T.G."/>
            <person name="Beck B.J."/>
            <person name="De Vos P."/>
            <person name="Vandamme P."/>
            <person name="Eisen J.A."/>
            <person name="Garrity G."/>
            <person name="Hugenholtz P."/>
            <person name="Kyrpides N.C."/>
        </authorList>
    </citation>
    <scope>NUCLEOTIDE SEQUENCE [LARGE SCALE GENOMIC DNA]</scope>
    <source>
        <strain evidence="1 2">A3</strain>
    </source>
</reference>
<dbReference type="Gene3D" id="3.30.70.100">
    <property type="match status" value="1"/>
</dbReference>
<name>A0A4R2I8P8_9GAMM</name>